<comment type="caution">
    <text evidence="1">The sequence shown here is derived from an EMBL/GenBank/DDBJ whole genome shotgun (WGS) entry which is preliminary data.</text>
</comment>
<dbReference type="EMBL" id="CADEAL010001723">
    <property type="protein sequence ID" value="CAB1435010.1"/>
    <property type="molecule type" value="Genomic_DNA"/>
</dbReference>
<dbReference type="InterPro" id="IPR051860">
    <property type="entry name" value="Plasmodium_CSP_Invasion"/>
</dbReference>
<gene>
    <name evidence="1" type="ORF">PLEPLA_LOCUS23108</name>
</gene>
<reference evidence="1" key="1">
    <citation type="submission" date="2020-03" db="EMBL/GenBank/DDBJ databases">
        <authorList>
            <person name="Weist P."/>
        </authorList>
    </citation>
    <scope>NUCLEOTIDE SEQUENCE</scope>
</reference>
<accession>A0A9N7URN5</accession>
<evidence type="ECO:0000313" key="1">
    <source>
        <dbReference type="EMBL" id="CAB1435010.1"/>
    </source>
</evidence>
<protein>
    <submittedName>
        <fullName evidence="1">Uncharacterized protein</fullName>
    </submittedName>
</protein>
<name>A0A9N7URN5_PLEPL</name>
<evidence type="ECO:0000313" key="2">
    <source>
        <dbReference type="Proteomes" id="UP001153269"/>
    </source>
</evidence>
<dbReference type="PANTHER" id="PTHR44826">
    <property type="entry name" value="SPORE COAT PROTEIN SP85"/>
    <property type="match status" value="1"/>
</dbReference>
<keyword evidence="2" id="KW-1185">Reference proteome</keyword>
<dbReference type="Proteomes" id="UP001153269">
    <property type="component" value="Unassembled WGS sequence"/>
</dbReference>
<organism evidence="1 2">
    <name type="scientific">Pleuronectes platessa</name>
    <name type="common">European plaice</name>
    <dbReference type="NCBI Taxonomy" id="8262"/>
    <lineage>
        <taxon>Eukaryota</taxon>
        <taxon>Metazoa</taxon>
        <taxon>Chordata</taxon>
        <taxon>Craniata</taxon>
        <taxon>Vertebrata</taxon>
        <taxon>Euteleostomi</taxon>
        <taxon>Actinopterygii</taxon>
        <taxon>Neopterygii</taxon>
        <taxon>Teleostei</taxon>
        <taxon>Neoteleostei</taxon>
        <taxon>Acanthomorphata</taxon>
        <taxon>Carangaria</taxon>
        <taxon>Pleuronectiformes</taxon>
        <taxon>Pleuronectoidei</taxon>
        <taxon>Pleuronectidae</taxon>
        <taxon>Pleuronectes</taxon>
    </lineage>
</organism>
<proteinExistence type="predicted"/>
<dbReference type="PANTHER" id="PTHR44826:SF5">
    <property type="entry name" value="DYNEIN HEAVY CHAIN"/>
    <property type="match status" value="1"/>
</dbReference>
<sequence length="128" mass="13882">MILLHQEETLSRPGAGDKVLSGQDVCPSIHSPVHLSSVHLSTCPPVHPFIHLSTCPPVHPFIHLSTCPSIHLSICPPVHLSICPSIHSSVHLSIYQPVHLSICPSVHSSKISPEDMSIERILTLNLVP</sequence>
<dbReference type="AlphaFoldDB" id="A0A9N7URN5"/>